<accession>A0ABU2KHS1</accession>
<reference evidence="3" key="1">
    <citation type="submission" date="2023-07" db="EMBL/GenBank/DDBJ databases">
        <title>Isolating and identifying novel microbial strains from the Mariana Trench.</title>
        <authorList>
            <person name="Fu H."/>
        </authorList>
    </citation>
    <scope>NUCLEOTIDE SEQUENCE [LARGE SCALE GENOMIC DNA]</scope>
    <source>
        <strain evidence="3">T-y2</strain>
    </source>
</reference>
<sequence>MKDQEKEKNKPLYNSDVTEREKERLNTENVHDDNGDDEMLRDRKRKTDFEGKDLDIPGRNTAKKDHGPEGLKDEENGLYSQGGNNNDLEEDHSGVNDKN</sequence>
<evidence type="ECO:0000256" key="1">
    <source>
        <dbReference type="SAM" id="MobiDB-lite"/>
    </source>
</evidence>
<dbReference type="Proteomes" id="UP001182991">
    <property type="component" value="Unassembled WGS sequence"/>
</dbReference>
<keyword evidence="3" id="KW-1185">Reference proteome</keyword>
<name>A0ABU2KHS1_9FLAO</name>
<comment type="caution">
    <text evidence="2">The sequence shown here is derived from an EMBL/GenBank/DDBJ whole genome shotgun (WGS) entry which is preliminary data.</text>
</comment>
<feature type="compositionally biased region" description="Basic and acidic residues" evidence="1">
    <location>
        <begin position="17"/>
        <end position="75"/>
    </location>
</feature>
<dbReference type="RefSeq" id="WP_311401220.1">
    <property type="nucleotide sequence ID" value="NZ_JAVRBG010000005.1"/>
</dbReference>
<evidence type="ECO:0000313" key="2">
    <source>
        <dbReference type="EMBL" id="MDT0294266.1"/>
    </source>
</evidence>
<dbReference type="EMBL" id="JAVRBG010000005">
    <property type="protein sequence ID" value="MDT0294266.1"/>
    <property type="molecule type" value="Genomic_DNA"/>
</dbReference>
<protein>
    <submittedName>
        <fullName evidence="2">Uncharacterized protein</fullName>
    </submittedName>
</protein>
<proteinExistence type="predicted"/>
<evidence type="ECO:0000313" key="3">
    <source>
        <dbReference type="Proteomes" id="UP001182991"/>
    </source>
</evidence>
<organism evidence="2 3">
    <name type="scientific">Mesonia ostreae</name>
    <dbReference type="NCBI Taxonomy" id="861110"/>
    <lineage>
        <taxon>Bacteria</taxon>
        <taxon>Pseudomonadati</taxon>
        <taxon>Bacteroidota</taxon>
        <taxon>Flavobacteriia</taxon>
        <taxon>Flavobacteriales</taxon>
        <taxon>Flavobacteriaceae</taxon>
        <taxon>Mesonia</taxon>
    </lineage>
</organism>
<feature type="region of interest" description="Disordered" evidence="1">
    <location>
        <begin position="1"/>
        <end position="99"/>
    </location>
</feature>
<feature type="compositionally biased region" description="Basic and acidic residues" evidence="1">
    <location>
        <begin position="1"/>
        <end position="10"/>
    </location>
</feature>
<gene>
    <name evidence="2" type="ORF">RLT85_06435</name>
</gene>